<protein>
    <recommendedName>
        <fullName evidence="3">Hydrolase</fullName>
    </recommendedName>
</protein>
<evidence type="ECO:0000313" key="2">
    <source>
        <dbReference type="Proteomes" id="UP000030153"/>
    </source>
</evidence>
<dbReference type="EMBL" id="AVBG01000022">
    <property type="protein sequence ID" value="KGP89780.1"/>
    <property type="molecule type" value="Genomic_DNA"/>
</dbReference>
<dbReference type="Proteomes" id="UP000030153">
    <property type="component" value="Unassembled WGS sequence"/>
</dbReference>
<dbReference type="OrthoDB" id="2706506at2"/>
<reference evidence="1 2" key="1">
    <citation type="submission" date="2013-08" db="EMBL/GenBank/DDBJ databases">
        <title>Genome of Pontibacillus chungwhensis.</title>
        <authorList>
            <person name="Wang Q."/>
            <person name="Wang G."/>
        </authorList>
    </citation>
    <scope>NUCLEOTIDE SEQUENCE [LARGE SCALE GENOMIC DNA]</scope>
    <source>
        <strain evidence="1 2">BH030062</strain>
    </source>
</reference>
<evidence type="ECO:0008006" key="3">
    <source>
        <dbReference type="Google" id="ProtNLM"/>
    </source>
</evidence>
<proteinExistence type="predicted"/>
<gene>
    <name evidence="1" type="ORF">N780_09990</name>
</gene>
<keyword evidence="2" id="KW-1185">Reference proteome</keyword>
<sequence length="119" mass="14312">MENKKRTFYINLGSQEISQIRDGNNDVFTIQATEEEMFRLRQVLNEVFSADERSFWRSHIPFRHYSEDSQNDDYDYSMREAYKMIYELGDEDTKQFIKSIGMDHDEDSDKIYGERNPLT</sequence>
<accession>A0A0A2V7U9</accession>
<name>A0A0A2V7U9_9BACI</name>
<dbReference type="AlphaFoldDB" id="A0A0A2V7U9"/>
<organism evidence="1 2">
    <name type="scientific">Pontibacillus chungwhensis BH030062</name>
    <dbReference type="NCBI Taxonomy" id="1385513"/>
    <lineage>
        <taxon>Bacteria</taxon>
        <taxon>Bacillati</taxon>
        <taxon>Bacillota</taxon>
        <taxon>Bacilli</taxon>
        <taxon>Bacillales</taxon>
        <taxon>Bacillaceae</taxon>
        <taxon>Pontibacillus</taxon>
    </lineage>
</organism>
<dbReference type="eggNOG" id="ENOG5032T41">
    <property type="taxonomic scope" value="Bacteria"/>
</dbReference>
<comment type="caution">
    <text evidence="1">The sequence shown here is derived from an EMBL/GenBank/DDBJ whole genome shotgun (WGS) entry which is preliminary data.</text>
</comment>
<evidence type="ECO:0000313" key="1">
    <source>
        <dbReference type="EMBL" id="KGP89780.1"/>
    </source>
</evidence>
<dbReference type="RefSeq" id="WP_036787531.1">
    <property type="nucleotide sequence ID" value="NZ_AVBG01000022.1"/>
</dbReference>